<dbReference type="Proteomes" id="UP000694555">
    <property type="component" value="Unplaced"/>
</dbReference>
<evidence type="ECO:0000256" key="5">
    <source>
        <dbReference type="ARBA" id="ARBA00022989"/>
    </source>
</evidence>
<comment type="similarity">
    <text evidence="2">Belongs to the TMEM161 family.</text>
</comment>
<dbReference type="PANTHER" id="PTHR13624:SF4">
    <property type="entry name" value="TRANSMEMBRANE PROTEIN 161A"/>
    <property type="match status" value="1"/>
</dbReference>
<protein>
    <recommendedName>
        <fullName evidence="8">Transmembrane protein 161A</fullName>
    </recommendedName>
</protein>
<dbReference type="GO" id="GO:0016020">
    <property type="term" value="C:membrane"/>
    <property type="evidence" value="ECO:0007669"/>
    <property type="project" value="UniProtKB-SubCell"/>
</dbReference>
<evidence type="ECO:0000256" key="8">
    <source>
        <dbReference type="ARBA" id="ARBA00040182"/>
    </source>
</evidence>
<proteinExistence type="inferred from homology"/>
<comment type="subcellular location">
    <subcellularLocation>
        <location evidence="1">Membrane</location>
        <topology evidence="1">Multi-pass membrane protein</topology>
    </subcellularLocation>
</comment>
<keyword evidence="4" id="KW-0732">Signal</keyword>
<accession>A0A8C0AYI5</accession>
<evidence type="ECO:0000256" key="3">
    <source>
        <dbReference type="ARBA" id="ARBA00022692"/>
    </source>
</evidence>
<evidence type="ECO:0000256" key="9">
    <source>
        <dbReference type="SAM" id="MobiDB-lite"/>
    </source>
</evidence>
<keyword evidence="5" id="KW-1133">Transmembrane helix</keyword>
<organism evidence="10 11">
    <name type="scientific">Buteo japonicus</name>
    <dbReference type="NCBI Taxonomy" id="224669"/>
    <lineage>
        <taxon>Eukaryota</taxon>
        <taxon>Metazoa</taxon>
        <taxon>Chordata</taxon>
        <taxon>Craniata</taxon>
        <taxon>Vertebrata</taxon>
        <taxon>Euteleostomi</taxon>
        <taxon>Archelosauria</taxon>
        <taxon>Archosauria</taxon>
        <taxon>Dinosauria</taxon>
        <taxon>Saurischia</taxon>
        <taxon>Theropoda</taxon>
        <taxon>Coelurosauria</taxon>
        <taxon>Aves</taxon>
        <taxon>Neognathae</taxon>
        <taxon>Neoaves</taxon>
        <taxon>Telluraves</taxon>
        <taxon>Accipitrimorphae</taxon>
        <taxon>Accipitriformes</taxon>
        <taxon>Accipitridae</taxon>
        <taxon>Accipitrinae</taxon>
        <taxon>Buteo</taxon>
    </lineage>
</organism>
<keyword evidence="6" id="KW-0472">Membrane</keyword>
<keyword evidence="3" id="KW-0812">Transmembrane</keyword>
<evidence type="ECO:0000256" key="4">
    <source>
        <dbReference type="ARBA" id="ARBA00022729"/>
    </source>
</evidence>
<keyword evidence="11" id="KW-1185">Reference proteome</keyword>
<feature type="compositionally biased region" description="Basic and acidic residues" evidence="9">
    <location>
        <begin position="64"/>
        <end position="73"/>
    </location>
</feature>
<dbReference type="Ensembl" id="ENSBJAT00000009214.1">
    <property type="protein sequence ID" value="ENSBJAP00000008956.1"/>
    <property type="gene ID" value="ENSBJAG00000006097.1"/>
</dbReference>
<name>A0A8C0AYI5_9AVES</name>
<dbReference type="AlphaFoldDB" id="A0A8C0AYI5"/>
<keyword evidence="7" id="KW-0325">Glycoprotein</keyword>
<evidence type="ECO:0000256" key="2">
    <source>
        <dbReference type="ARBA" id="ARBA00009706"/>
    </source>
</evidence>
<evidence type="ECO:0000256" key="1">
    <source>
        <dbReference type="ARBA" id="ARBA00004141"/>
    </source>
</evidence>
<reference evidence="10" key="1">
    <citation type="submission" date="2025-08" db="UniProtKB">
        <authorList>
            <consortium name="Ensembl"/>
        </authorList>
    </citation>
    <scope>IDENTIFICATION</scope>
</reference>
<reference evidence="10" key="2">
    <citation type="submission" date="2025-09" db="UniProtKB">
        <authorList>
            <consortium name="Ensembl"/>
        </authorList>
    </citation>
    <scope>IDENTIFICATION</scope>
</reference>
<feature type="region of interest" description="Disordered" evidence="9">
    <location>
        <begin position="87"/>
        <end position="122"/>
    </location>
</feature>
<evidence type="ECO:0000256" key="7">
    <source>
        <dbReference type="ARBA" id="ARBA00023180"/>
    </source>
</evidence>
<feature type="region of interest" description="Disordered" evidence="9">
    <location>
        <begin position="48"/>
        <end position="73"/>
    </location>
</feature>
<dbReference type="InterPro" id="IPR019395">
    <property type="entry name" value="Transmembrane_161A/B"/>
</dbReference>
<dbReference type="Pfam" id="PF10268">
    <property type="entry name" value="Tmemb_161AB"/>
    <property type="match status" value="1"/>
</dbReference>
<evidence type="ECO:0000313" key="11">
    <source>
        <dbReference type="Proteomes" id="UP000694555"/>
    </source>
</evidence>
<evidence type="ECO:0000256" key="6">
    <source>
        <dbReference type="ARBA" id="ARBA00023136"/>
    </source>
</evidence>
<evidence type="ECO:0000313" key="10">
    <source>
        <dbReference type="Ensembl" id="ENSBJAP00000008956.1"/>
    </source>
</evidence>
<sequence length="122" mass="13171">NGVVVSLLAASVMQKMAPHCSFARWLLCNGSLHRYKHPSDEELCALAGKQRPKAKRDRRMNGMTDDKPLSVPRDIDLRLDTSPITAVDALGNRPNDADALQHANEQGGPTGIGGGSRSPQFP</sequence>
<dbReference type="PANTHER" id="PTHR13624">
    <property type="entry name" value="RE42071P"/>
    <property type="match status" value="1"/>
</dbReference>